<evidence type="ECO:0000313" key="2">
    <source>
        <dbReference type="EMBL" id="MCU6801106.1"/>
    </source>
</evidence>
<accession>A0ABT2V2J9</accession>
<proteinExistence type="predicted"/>
<keyword evidence="3" id="KW-1185">Reference proteome</keyword>
<protein>
    <submittedName>
        <fullName evidence="2">SH3 domain-containing protein</fullName>
    </submittedName>
</protein>
<dbReference type="Gene3D" id="3.90.1720.10">
    <property type="entry name" value="endopeptidase domain like (from Nostoc punctiforme)"/>
    <property type="match status" value="1"/>
</dbReference>
<name>A0ABT2V2J9_9FIRM</name>
<dbReference type="Proteomes" id="UP001652395">
    <property type="component" value="Unassembled WGS sequence"/>
</dbReference>
<sequence length="367" mass="40513">MSFTTTLNSKCQEYTNMVIGGTRIQLPYHWGGKNLPSVIKANLTATGKSGADLQAWATANPAKAGVDCSGLVYYAINEASNGAVRSYFENALPGEDSLTYAYGISAATLTNTAYGKRITKAKDMTPGCLMRSDNGGHVLVITGVTETRIDYTHSNRSKGPHTGYITIGNPNEDLDAAAQTWHDIAYTDATAKSLYDYTILLECFATVEPVEEIPVSANLTIQGTNVNVRTSPSTSAGIVKTLNTGAAIQANGRVMISGDPWFHIADGWVSGNYVQGWVKDYNDNNRWWYVEKSYTYPKSEWKTIAGKDYCFGPDSYLFVECYIKSEVNNTYYWVDDDGVYLNQYDTTTPDRSYRVVENYKTENAYQG</sequence>
<dbReference type="EMBL" id="JAOQJF010000039">
    <property type="protein sequence ID" value="MCU6801106.1"/>
    <property type="molecule type" value="Genomic_DNA"/>
</dbReference>
<feature type="domain" description="SH3b" evidence="1">
    <location>
        <begin position="225"/>
        <end position="275"/>
    </location>
</feature>
<dbReference type="Gene3D" id="2.30.30.40">
    <property type="entry name" value="SH3 Domains"/>
    <property type="match status" value="1"/>
</dbReference>
<dbReference type="InterPro" id="IPR003646">
    <property type="entry name" value="SH3-like_bac-type"/>
</dbReference>
<evidence type="ECO:0000313" key="3">
    <source>
        <dbReference type="Proteomes" id="UP001652395"/>
    </source>
</evidence>
<dbReference type="SUPFAM" id="SSF69360">
    <property type="entry name" value="Cell wall binding repeat"/>
    <property type="match status" value="1"/>
</dbReference>
<evidence type="ECO:0000259" key="1">
    <source>
        <dbReference type="Pfam" id="PF08239"/>
    </source>
</evidence>
<gene>
    <name evidence="2" type="ORF">OCV69_14410</name>
</gene>
<dbReference type="Gene3D" id="2.10.270.10">
    <property type="entry name" value="Cholin Binding"/>
    <property type="match status" value="1"/>
</dbReference>
<reference evidence="2 3" key="1">
    <citation type="journal article" date="2021" name="ISME Commun">
        <title>Automated analysis of genomic sequences facilitates high-throughput and comprehensive description of bacteria.</title>
        <authorList>
            <person name="Hitch T.C.A."/>
        </authorList>
    </citation>
    <scope>NUCLEOTIDE SEQUENCE [LARGE SCALE GENOMIC DNA]</scope>
    <source>
        <strain evidence="3">f_CCE</strain>
    </source>
</reference>
<dbReference type="RefSeq" id="WP_262563178.1">
    <property type="nucleotide sequence ID" value="NZ_JAOQJF010000039.1"/>
</dbReference>
<dbReference type="Pfam" id="PF08239">
    <property type="entry name" value="SH3_3"/>
    <property type="match status" value="1"/>
</dbReference>
<organism evidence="2 3">
    <name type="scientific">Alitiscatomonas aceti</name>
    <dbReference type="NCBI Taxonomy" id="2981724"/>
    <lineage>
        <taxon>Bacteria</taxon>
        <taxon>Bacillati</taxon>
        <taxon>Bacillota</taxon>
        <taxon>Clostridia</taxon>
        <taxon>Lachnospirales</taxon>
        <taxon>Lachnospiraceae</taxon>
        <taxon>Alitiscatomonas</taxon>
    </lineage>
</organism>
<comment type="caution">
    <text evidence="2">The sequence shown here is derived from an EMBL/GenBank/DDBJ whole genome shotgun (WGS) entry which is preliminary data.</text>
</comment>